<evidence type="ECO:0000256" key="5">
    <source>
        <dbReference type="ARBA" id="ARBA00022898"/>
    </source>
</evidence>
<evidence type="ECO:0000256" key="6">
    <source>
        <dbReference type="SAM" id="SignalP"/>
    </source>
</evidence>
<dbReference type="SUPFAM" id="SSF53383">
    <property type="entry name" value="PLP-dependent transferases"/>
    <property type="match status" value="1"/>
</dbReference>
<dbReference type="GO" id="GO:0006520">
    <property type="term" value="P:amino acid metabolic process"/>
    <property type="evidence" value="ECO:0007669"/>
    <property type="project" value="InterPro"/>
</dbReference>
<organism evidence="8">
    <name type="scientific">Proboscia inermis</name>
    <dbReference type="NCBI Taxonomy" id="420281"/>
    <lineage>
        <taxon>Eukaryota</taxon>
        <taxon>Sar</taxon>
        <taxon>Stramenopiles</taxon>
        <taxon>Ochrophyta</taxon>
        <taxon>Bacillariophyta</taxon>
        <taxon>Coscinodiscophyceae</taxon>
        <taxon>Rhizosoleniophycidae</taxon>
        <taxon>Rhizosoleniales</taxon>
        <taxon>Rhizosoleniaceae</taxon>
        <taxon>Proboscia</taxon>
    </lineage>
</organism>
<dbReference type="Gene3D" id="3.40.640.10">
    <property type="entry name" value="Type I PLP-dependent aspartate aminotransferase-like (Major domain)"/>
    <property type="match status" value="1"/>
</dbReference>
<gene>
    <name evidence="8" type="ORF">PINE0816_LOCUS16379</name>
</gene>
<dbReference type="Pfam" id="PF00155">
    <property type="entry name" value="Aminotran_1_2"/>
    <property type="match status" value="1"/>
</dbReference>
<dbReference type="EMBL" id="HBEL01034879">
    <property type="protein sequence ID" value="CAD8420243.1"/>
    <property type="molecule type" value="Transcribed_RNA"/>
</dbReference>
<feature type="signal peptide" evidence="6">
    <location>
        <begin position="1"/>
        <end position="28"/>
    </location>
</feature>
<feature type="chain" id="PRO_5031036082" description="Aminotransferase class I/classII large domain-containing protein" evidence="6">
    <location>
        <begin position="29"/>
        <end position="513"/>
    </location>
</feature>
<dbReference type="PROSITE" id="PS00105">
    <property type="entry name" value="AA_TRANSFER_CLASS_1"/>
    <property type="match status" value="1"/>
</dbReference>
<keyword evidence="5" id="KW-0663">Pyridoxal phosphate</keyword>
<feature type="domain" description="Aminotransferase class I/classII large" evidence="7">
    <location>
        <begin position="159"/>
        <end position="501"/>
    </location>
</feature>
<dbReference type="InterPro" id="IPR015424">
    <property type="entry name" value="PyrdxlP-dep_Trfase"/>
</dbReference>
<accession>A0A7S0CDV3</accession>
<dbReference type="GO" id="GO:0008483">
    <property type="term" value="F:transaminase activity"/>
    <property type="evidence" value="ECO:0007669"/>
    <property type="project" value="UniProtKB-KW"/>
</dbReference>
<sequence length="513" mass="55887">MSHRMKHLCWRTVSCHILLAQKFTIVGGFRLNSNACANGCRTSIPSLWEQRTKLARSSSIQTPHANGNGNVRAFTTTVVRTMSERYAPTNVNANGNLPLSKHILPTLDPCIILMKELISKHADKWQDRGGIYSLAQGIVYWNPPSTVATTLTALLNSSTDEPSDLHTYGPADGLPELTSALTQKLKSENGITEAHVMVTAGANQAYANVVLTLLDEETAGVVFAPYYFNHVMALQMTAGVEGVITGPTVGGIPDVEWLRGRLHRNAINANSERAISMVTVVNPGNPTGVTIPLELMQRLADVCAEYSAWFVVDSTYEHFVHEPTKTTPNTNTNEGAAELAFEVPHGNHVINIFSFSKAFSLAGYRVGYLTIPKTQSFTYQQLLKVQDTIPICVARMSQHAALAALSAGRHWVQTNVDTLSPGRRAMQEALSNLPTVVGGSGAMYLMGELPSGVDDVIFAETLVEEYGVAVIPGSYCGLPGWIRVCYSNLEPERCRLAARRLKDGIDALITHQR</sequence>
<dbReference type="PANTHER" id="PTHR46383:SF5">
    <property type="entry name" value="AMINOTRANSFERASE CLASS I_CLASSII DOMAIN-CONTAINING PROTEIN"/>
    <property type="match status" value="1"/>
</dbReference>
<evidence type="ECO:0000256" key="3">
    <source>
        <dbReference type="ARBA" id="ARBA00022576"/>
    </source>
</evidence>
<dbReference type="InterPro" id="IPR004839">
    <property type="entry name" value="Aminotransferase_I/II_large"/>
</dbReference>
<keyword evidence="3" id="KW-0032">Aminotransferase</keyword>
<dbReference type="PANTHER" id="PTHR46383">
    <property type="entry name" value="ASPARTATE AMINOTRANSFERASE"/>
    <property type="match status" value="1"/>
</dbReference>
<evidence type="ECO:0000256" key="2">
    <source>
        <dbReference type="ARBA" id="ARBA00007441"/>
    </source>
</evidence>
<proteinExistence type="inferred from homology"/>
<name>A0A7S0CDV3_9STRA</name>
<dbReference type="GO" id="GO:0030170">
    <property type="term" value="F:pyridoxal phosphate binding"/>
    <property type="evidence" value="ECO:0007669"/>
    <property type="project" value="InterPro"/>
</dbReference>
<reference evidence="8" key="1">
    <citation type="submission" date="2021-01" db="EMBL/GenBank/DDBJ databases">
        <authorList>
            <person name="Corre E."/>
            <person name="Pelletier E."/>
            <person name="Niang G."/>
            <person name="Scheremetjew M."/>
            <person name="Finn R."/>
            <person name="Kale V."/>
            <person name="Holt S."/>
            <person name="Cochrane G."/>
            <person name="Meng A."/>
            <person name="Brown T."/>
            <person name="Cohen L."/>
        </authorList>
    </citation>
    <scope>NUCLEOTIDE SEQUENCE</scope>
    <source>
        <strain evidence="8">CCAP1064/1</strain>
    </source>
</reference>
<dbReference type="AlphaFoldDB" id="A0A7S0CDV3"/>
<dbReference type="InterPro" id="IPR015421">
    <property type="entry name" value="PyrdxlP-dep_Trfase_major"/>
</dbReference>
<protein>
    <recommendedName>
        <fullName evidence="7">Aminotransferase class I/classII large domain-containing protein</fullName>
    </recommendedName>
</protein>
<evidence type="ECO:0000259" key="7">
    <source>
        <dbReference type="Pfam" id="PF00155"/>
    </source>
</evidence>
<comment type="cofactor">
    <cofactor evidence="1">
        <name>pyridoxal 5'-phosphate</name>
        <dbReference type="ChEBI" id="CHEBI:597326"/>
    </cofactor>
</comment>
<comment type="similarity">
    <text evidence="2">Belongs to the class-I pyridoxal-phosphate-dependent aminotransferase family.</text>
</comment>
<dbReference type="InterPro" id="IPR050596">
    <property type="entry name" value="AspAT/PAT-like"/>
</dbReference>
<evidence type="ECO:0000256" key="4">
    <source>
        <dbReference type="ARBA" id="ARBA00022679"/>
    </source>
</evidence>
<evidence type="ECO:0000256" key="1">
    <source>
        <dbReference type="ARBA" id="ARBA00001933"/>
    </source>
</evidence>
<evidence type="ECO:0000313" key="8">
    <source>
        <dbReference type="EMBL" id="CAD8420243.1"/>
    </source>
</evidence>
<dbReference type="CDD" id="cd00609">
    <property type="entry name" value="AAT_like"/>
    <property type="match status" value="1"/>
</dbReference>
<keyword evidence="4" id="KW-0808">Transferase</keyword>
<keyword evidence="6" id="KW-0732">Signal</keyword>
<dbReference type="InterPro" id="IPR004838">
    <property type="entry name" value="NHTrfase_class1_PyrdxlP-BS"/>
</dbReference>